<keyword evidence="3" id="KW-1185">Reference proteome</keyword>
<proteinExistence type="predicted"/>
<dbReference type="InterPro" id="IPR014820">
    <property type="entry name" value="PriCT_1"/>
</dbReference>
<evidence type="ECO:0000313" key="3">
    <source>
        <dbReference type="Proteomes" id="UP000235828"/>
    </source>
</evidence>
<gene>
    <name evidence="2" type="ORF">VTAP4600_B0053</name>
</gene>
<dbReference type="KEGG" id="vta:B0053"/>
<feature type="domain" description="Primase C-terminal 1" evidence="1">
    <location>
        <begin position="185"/>
        <end position="256"/>
    </location>
</feature>
<dbReference type="AlphaFoldDB" id="A0A2N8ZIC9"/>
<dbReference type="InterPro" id="IPR004322">
    <property type="entry name" value="Plasmid_replicase_bac"/>
</dbReference>
<reference evidence="2 3" key="1">
    <citation type="submission" date="2017-10" db="EMBL/GenBank/DDBJ databases">
        <authorList>
            <person name="Banno H."/>
            <person name="Chua N.-H."/>
        </authorList>
    </citation>
    <scope>NUCLEOTIDE SEQUENCE [LARGE SCALE GENOMIC DNA]</scope>
    <source>
        <strain evidence="2">Vibrio tapetis CECT4600</strain>
    </source>
</reference>
<protein>
    <recommendedName>
        <fullName evidence="1">Primase C-terminal 1 domain-containing protein</fullName>
    </recommendedName>
</protein>
<dbReference type="EMBL" id="LT960612">
    <property type="protein sequence ID" value="SON51664.1"/>
    <property type="molecule type" value="Genomic_DNA"/>
</dbReference>
<dbReference type="Proteomes" id="UP000235828">
    <property type="component" value="Chromosome B"/>
</dbReference>
<evidence type="ECO:0000259" key="1">
    <source>
        <dbReference type="Pfam" id="PF08708"/>
    </source>
</evidence>
<dbReference type="OrthoDB" id="5445431at2"/>
<sequence>MTALLQHVVPSSVSSLSRLIEEAPYLARCSDNKTAMLIRPRNYAVKWPYMQVNRKEMQAWMVFDIDHEHRPFPNPYIWQDEGLPPPNLIVRDRASNKAHLFYAIVPVCTSDRGRSKPIQYLKAIYRALALRLEADLSYSGPVAKTPFHPFWQTTELHRSVYELNELADSLELEAERPWLRQDLDVSYSRNCTLFEHTRRYAYDIVNEEREKGSYANFKRRVESFACYKNNNIVDKPPLACSEILAVVKSVSRWTWDNYFARSDCRRGVMKLDGGLSLQERQRRAARRTHNLRRAKTTRRIIGACQSLLRKKQTLTINAVARTANLCRQTVSRYVYLFEWVKSALSVSKRNGPERRGNYAVHQITAPKALYCIDLPIEQNKVVSKASFP</sequence>
<accession>A0A2N8ZIC9</accession>
<dbReference type="Pfam" id="PF03090">
    <property type="entry name" value="Replicase"/>
    <property type="match status" value="1"/>
</dbReference>
<dbReference type="Gene3D" id="1.10.340.50">
    <property type="match status" value="1"/>
</dbReference>
<name>A0A2N8ZIC9_9VIBR</name>
<evidence type="ECO:0000313" key="2">
    <source>
        <dbReference type="EMBL" id="SON51664.1"/>
    </source>
</evidence>
<dbReference type="Pfam" id="PF08708">
    <property type="entry name" value="PriCT_1"/>
    <property type="match status" value="1"/>
</dbReference>
<dbReference type="RefSeq" id="WP_102524072.1">
    <property type="nucleotide sequence ID" value="NZ_LT960612.1"/>
</dbReference>
<organism evidence="2 3">
    <name type="scientific">Vibrio tapetis subsp. tapetis</name>
    <dbReference type="NCBI Taxonomy" id="1671868"/>
    <lineage>
        <taxon>Bacteria</taxon>
        <taxon>Pseudomonadati</taxon>
        <taxon>Pseudomonadota</taxon>
        <taxon>Gammaproteobacteria</taxon>
        <taxon>Vibrionales</taxon>
        <taxon>Vibrionaceae</taxon>
        <taxon>Vibrio</taxon>
    </lineage>
</organism>